<sequence>MRWYKRLGALLLAAVLILGLCQIPGGDVEAATAVTYRVKNVTFNKTTFTDSTGQYTMQLADTNPVMVDEKNDIIYIIYKSIPERPDGDTIQFICKNDVAIESDPSSTKVYQFTIAVNSKSIEGDPTKATVKVGTRRDITTTTFVLKSDTDRPTIGGDKFDGEYPQITSFDLLAGNEIAGISTNNATVDIVQKHLTAEELASNNILDAGSINITLAEAIGAFRQVRLGKTYYSVKSGCPDITYQTASVLTKDLLWDSRTHIVYLDLLATNKNNLEQTFRYKVNLNIAGYLYTLSDRSFLDIDGILGLTTNIESRVDNEVDGVMTIKTRKYLSGLSGLPVKPHYAAGAFMVADSITGGTLNKDGSITPENLNKGLSFRIQNAMGDQKPYSIQVVTPWALQWKGSDNSQIKNVLKDGVVQERTGAATYTVETLDAGSNVEVQLTAPKGKVLDKVVLKKGDGSTVDGVTYKNGSFSFVMPSDVVTIESISWKDGRYHNVSVSAEDTDGKELDSQYCTATIKVGDVEDTVAAMKDTVTLLPKTEQHPYYQYELDHWDYDASVLKDARRDETTHALTFTMPDQEVAVKAVYKKTGTQMTFQLKGANGGWFQGYMDNQGHTFYVRTEGQGYTDIFKPGAQIKLNLTSTNSTGYRFDGWKNAYGTAWEDNGTWKGGQPVIMIGSEPQTWVAEFKAKAFGSVTLQSADESQGTVTGTYKESTGITFETVYEGEEVALTATASEGYLFDHWDVVDEDNTTRDLLKDAGPTATLTRAEGDGKDLTVTAVFKVDPVYKSKECEITNVELLDKDGKVVRGMSNKDGRTLTIALTKTDMSAEDAEGLKMEGKYFLRITHSPKSTVYHSSFDDAHPTNPDLAWNKGNVTCPIEVNSLGEEFVVTAEDPTCQQTYTIKITYESEKPVISDMTVERASETEAKVTFTSDTKGNYSYLYKKANAEEPTQDEVLASALKGSIGAGSSQTINLKDLSNTAYKVYLVVKGNMNGAMPSDVVAIAVPKIGTYTVGNFCSESGGTVTVDKTRADAGEKITVTVTPKTGMKLDSLTYSTDLAGSAPVSILDKKVSEGVYVFDMPTANITIGCTWSKTSETDGPTITGFVINGTSGTISQSAGTIKITMPYGTDLTSLKPEITLQNAVSVSPASGTAVNLSGPVTYTVTAEDGTTKTYTVTATVAAQSTSDKLWEGMLDNVGGSTDHSGKNTWWEKAKDKKKHNNYPTYW</sequence>
<keyword evidence="1" id="KW-0732">Signal</keyword>
<name>A0ABV1I390_9FIRM</name>
<feature type="domain" description="Bacterial repeat" evidence="2">
    <location>
        <begin position="546"/>
        <end position="587"/>
    </location>
</feature>
<dbReference type="EMBL" id="JBBMFC010000018">
    <property type="protein sequence ID" value="MEQ2579275.1"/>
    <property type="molecule type" value="Genomic_DNA"/>
</dbReference>
<feature type="signal peptide" evidence="1">
    <location>
        <begin position="1"/>
        <end position="30"/>
    </location>
</feature>
<organism evidence="3 4">
    <name type="scientific">Hominiventricola aquisgranensis</name>
    <dbReference type="NCBI Taxonomy" id="3133164"/>
    <lineage>
        <taxon>Bacteria</taxon>
        <taxon>Bacillati</taxon>
        <taxon>Bacillota</taxon>
        <taxon>Clostridia</taxon>
        <taxon>Lachnospirales</taxon>
        <taxon>Lachnospiraceae</taxon>
        <taxon>Hominiventricola</taxon>
    </lineage>
</organism>
<accession>A0ABV1I390</accession>
<dbReference type="RefSeq" id="WP_349144613.1">
    <property type="nucleotide sequence ID" value="NZ_JBBMFC010000018.1"/>
</dbReference>
<dbReference type="Proteomes" id="UP001470288">
    <property type="component" value="Unassembled WGS sequence"/>
</dbReference>
<evidence type="ECO:0000313" key="4">
    <source>
        <dbReference type="Proteomes" id="UP001470288"/>
    </source>
</evidence>
<evidence type="ECO:0000259" key="2">
    <source>
        <dbReference type="Pfam" id="PF18998"/>
    </source>
</evidence>
<feature type="chain" id="PRO_5047222168" description="Bacterial repeat domain-containing protein" evidence="1">
    <location>
        <begin position="31"/>
        <end position="1225"/>
    </location>
</feature>
<feature type="domain" description="Bacterial repeat" evidence="2">
    <location>
        <begin position="1018"/>
        <end position="1092"/>
    </location>
</feature>
<reference evidence="3 4" key="1">
    <citation type="submission" date="2024-03" db="EMBL/GenBank/DDBJ databases">
        <title>Human intestinal bacterial collection.</title>
        <authorList>
            <person name="Pauvert C."/>
            <person name="Hitch T.C.A."/>
            <person name="Clavel T."/>
        </authorList>
    </citation>
    <scope>NUCLEOTIDE SEQUENCE [LARGE SCALE GENOMIC DNA]</scope>
    <source>
        <strain evidence="3 4">CLA-AA-H78B</strain>
    </source>
</reference>
<comment type="caution">
    <text evidence="3">The sequence shown here is derived from an EMBL/GenBank/DDBJ whole genome shotgun (WGS) entry which is preliminary data.</text>
</comment>
<dbReference type="Pfam" id="PF18998">
    <property type="entry name" value="Flg_new_2"/>
    <property type="match status" value="3"/>
</dbReference>
<dbReference type="Gene3D" id="2.60.40.2340">
    <property type="match status" value="1"/>
</dbReference>
<feature type="domain" description="Bacterial repeat" evidence="2">
    <location>
        <begin position="694"/>
        <end position="780"/>
    </location>
</feature>
<proteinExistence type="predicted"/>
<evidence type="ECO:0000313" key="3">
    <source>
        <dbReference type="EMBL" id="MEQ2579275.1"/>
    </source>
</evidence>
<keyword evidence="4" id="KW-1185">Reference proteome</keyword>
<gene>
    <name evidence="3" type="ORF">WMO62_10620</name>
</gene>
<evidence type="ECO:0000256" key="1">
    <source>
        <dbReference type="SAM" id="SignalP"/>
    </source>
</evidence>
<dbReference type="InterPro" id="IPR044060">
    <property type="entry name" value="Bacterial_rp_domain"/>
</dbReference>
<protein>
    <recommendedName>
        <fullName evidence="2">Bacterial repeat domain-containing protein</fullName>
    </recommendedName>
</protein>